<gene>
    <name evidence="2" type="ORF">J8H85_01450</name>
</gene>
<dbReference type="Pfam" id="PF13649">
    <property type="entry name" value="Methyltransf_25"/>
    <property type="match status" value="1"/>
</dbReference>
<sequence>MNKFSVDLSKKLYATTLLDKWSKIEIIYHHESFLIKKYLIDKTKNVLEAGTGGGRLVFYIEELGFKNISAFDFVPEMVDYANNRKRIVKSNIEFIVADATDLYQYENDSFHYLIYFQQVLGFISDESLFKNSLKEAYRIAQKNAIVMFSFSEWNSRKINPLISIVVNFLRIIRGEKYQKHHLPWLKLNGKFNWKFLNKNQPLVYWVKKDYLISLLENIGFSVIEVYGELNLVCKKI</sequence>
<dbReference type="SUPFAM" id="SSF53335">
    <property type="entry name" value="S-adenosyl-L-methionine-dependent methyltransferases"/>
    <property type="match status" value="1"/>
</dbReference>
<evidence type="ECO:0000259" key="1">
    <source>
        <dbReference type="Pfam" id="PF13649"/>
    </source>
</evidence>
<evidence type="ECO:0000313" key="2">
    <source>
        <dbReference type="EMBL" id="MBP0902479.1"/>
    </source>
</evidence>
<keyword evidence="2" id="KW-0808">Transferase</keyword>
<dbReference type="InterPro" id="IPR029063">
    <property type="entry name" value="SAM-dependent_MTases_sf"/>
</dbReference>
<dbReference type="GO" id="GO:0032259">
    <property type="term" value="P:methylation"/>
    <property type="evidence" value="ECO:0007669"/>
    <property type="project" value="UniProtKB-KW"/>
</dbReference>
<dbReference type="Gene3D" id="3.40.50.150">
    <property type="entry name" value="Vaccinia Virus protein VP39"/>
    <property type="match status" value="1"/>
</dbReference>
<organism evidence="2 3">
    <name type="scientific">Mariniflexile gromovii</name>
    <dbReference type="NCBI Taxonomy" id="362523"/>
    <lineage>
        <taxon>Bacteria</taxon>
        <taxon>Pseudomonadati</taxon>
        <taxon>Bacteroidota</taxon>
        <taxon>Flavobacteriia</taxon>
        <taxon>Flavobacteriales</taxon>
        <taxon>Flavobacteriaceae</taxon>
        <taxon>Mariniflexile</taxon>
    </lineage>
</organism>
<protein>
    <submittedName>
        <fullName evidence="2">Class I SAM-dependent methyltransferase</fullName>
    </submittedName>
</protein>
<proteinExistence type="predicted"/>
<reference evidence="2 3" key="1">
    <citation type="submission" date="2021-04" db="EMBL/GenBank/DDBJ databases">
        <title>Mariniflexile gromovii gen. nov., sp. nov., a gliding bacterium isolated from the sea urchin Strongylocentrotus intermedius.</title>
        <authorList>
            <person name="Ko S."/>
            <person name="Le V."/>
            <person name="Ahn C.-Y."/>
            <person name="Oh H.-M."/>
        </authorList>
    </citation>
    <scope>NUCLEOTIDE SEQUENCE [LARGE SCALE GENOMIC DNA]</scope>
    <source>
        <strain evidence="2 3">KCTC 12570</strain>
    </source>
</reference>
<dbReference type="CDD" id="cd02440">
    <property type="entry name" value="AdoMet_MTases"/>
    <property type="match status" value="1"/>
</dbReference>
<dbReference type="Proteomes" id="UP000670776">
    <property type="component" value="Unassembled WGS sequence"/>
</dbReference>
<dbReference type="GO" id="GO:0008168">
    <property type="term" value="F:methyltransferase activity"/>
    <property type="evidence" value="ECO:0007669"/>
    <property type="project" value="UniProtKB-KW"/>
</dbReference>
<dbReference type="InterPro" id="IPR041698">
    <property type="entry name" value="Methyltransf_25"/>
</dbReference>
<accession>A0ABS4BPH5</accession>
<evidence type="ECO:0000313" key="3">
    <source>
        <dbReference type="Proteomes" id="UP000670776"/>
    </source>
</evidence>
<feature type="domain" description="Methyltransferase" evidence="1">
    <location>
        <begin position="46"/>
        <end position="140"/>
    </location>
</feature>
<dbReference type="RefSeq" id="WP_209651931.1">
    <property type="nucleotide sequence ID" value="NZ_JAGJCB010000001.1"/>
</dbReference>
<name>A0ABS4BPH5_9FLAO</name>
<comment type="caution">
    <text evidence="2">The sequence shown here is derived from an EMBL/GenBank/DDBJ whole genome shotgun (WGS) entry which is preliminary data.</text>
</comment>
<keyword evidence="2" id="KW-0489">Methyltransferase</keyword>
<keyword evidence="3" id="KW-1185">Reference proteome</keyword>
<dbReference type="EMBL" id="JAGJCB010000001">
    <property type="protein sequence ID" value="MBP0902479.1"/>
    <property type="molecule type" value="Genomic_DNA"/>
</dbReference>